<reference evidence="4 5" key="1">
    <citation type="submission" date="2015-12" db="EMBL/GenBank/DDBJ databases">
        <title>A stable core within a dynamic pangenome in Sulfolobus acidocaldarius.</title>
        <authorList>
            <person name="Anderson R."/>
            <person name="Kouris A."/>
            <person name="Seward C."/>
            <person name="Campbell K."/>
            <person name="Whitaker R."/>
        </authorList>
    </citation>
    <scope>NUCLEOTIDE SEQUENCE [LARGE SCALE GENOMIC DNA]</scope>
    <source>
        <strain evidence="2 5">GG12-C01-09</strain>
        <strain evidence="3 4">NG05B_CO5_07</strain>
    </source>
</reference>
<evidence type="ECO:0000313" key="3">
    <source>
        <dbReference type="EMBL" id="ALU32300.1"/>
    </source>
</evidence>
<dbReference type="Pfam" id="PF00702">
    <property type="entry name" value="Hydrolase"/>
    <property type="match status" value="1"/>
</dbReference>
<dbReference type="SUPFAM" id="SSF56784">
    <property type="entry name" value="HAD-like"/>
    <property type="match status" value="1"/>
</dbReference>
<name>A0A0U3HMZ9_9CREN</name>
<proteinExistence type="inferred from homology"/>
<dbReference type="EMBL" id="CP013695">
    <property type="protein sequence ID" value="ALU32300.1"/>
    <property type="molecule type" value="Genomic_DNA"/>
</dbReference>
<evidence type="ECO:0000313" key="2">
    <source>
        <dbReference type="EMBL" id="ALU29570.1"/>
    </source>
</evidence>
<gene>
    <name evidence="2" type="ORF">ATY89_06160</name>
    <name evidence="3" type="ORF">ATZ20_09185</name>
</gene>
<sequence length="220" mass="25605">MNKVIFIDMGETLVSFSPKFHQPIFQFLKDKGYNISEKQVFRAINRQLGKKHFPDPTIGGLSEINYYELLYDLKIFPSESLVNELMKLNLLSDVWELYEDALNFVKEAKEMGYKLILITNATKSVYRIIRDLEIDKYIDDMYASCDLGVLKPHPRIFKMAMEKHGRPVFHIGDVYEVDYIGALRAGINPVLLDRFGFYEDVKANRVKSLLEVLKLIVRNN</sequence>
<dbReference type="SFLD" id="SFLDG01129">
    <property type="entry name" value="C1.5:_HAD__Beta-PGM__Phosphata"/>
    <property type="match status" value="1"/>
</dbReference>
<evidence type="ECO:0000256" key="1">
    <source>
        <dbReference type="ARBA" id="ARBA00007958"/>
    </source>
</evidence>
<dbReference type="InterPro" id="IPR051828">
    <property type="entry name" value="HAD-like_hydrolase_domain"/>
</dbReference>
<dbReference type="InterPro" id="IPR006439">
    <property type="entry name" value="HAD-SF_hydro_IA"/>
</dbReference>
<evidence type="ECO:0000313" key="4">
    <source>
        <dbReference type="Proteomes" id="UP000060043"/>
    </source>
</evidence>
<accession>A0A0U3HMZ9</accession>
<dbReference type="PANTHER" id="PTHR46191">
    <property type="match status" value="1"/>
</dbReference>
<dbReference type="InterPro" id="IPR036412">
    <property type="entry name" value="HAD-like_sf"/>
</dbReference>
<dbReference type="InterPro" id="IPR023214">
    <property type="entry name" value="HAD_sf"/>
</dbReference>
<dbReference type="AlphaFoldDB" id="A0A0U3HMZ9"/>
<dbReference type="PaxDb" id="1435377-SUSAZ_00090"/>
<organism evidence="3 4">
    <name type="scientific">Sulfolobus acidocaldarius</name>
    <dbReference type="NCBI Taxonomy" id="2285"/>
    <lineage>
        <taxon>Archaea</taxon>
        <taxon>Thermoproteota</taxon>
        <taxon>Thermoprotei</taxon>
        <taxon>Sulfolobales</taxon>
        <taxon>Sulfolobaceae</taxon>
        <taxon>Sulfolobus</taxon>
    </lineage>
</organism>
<dbReference type="OMA" id="DTLCNTW"/>
<comment type="similarity">
    <text evidence="1">Belongs to the HAD-like hydrolase superfamily.</text>
</comment>
<dbReference type="Proteomes" id="UP000065473">
    <property type="component" value="Chromosome"/>
</dbReference>
<dbReference type="PANTHER" id="PTHR46191:SF2">
    <property type="entry name" value="HALOACID DEHALOGENASE-LIKE HYDROLASE DOMAIN-CONTAINING PROTEIN 3"/>
    <property type="match status" value="1"/>
</dbReference>
<dbReference type="SFLD" id="SFLDS00003">
    <property type="entry name" value="Haloacid_Dehalogenase"/>
    <property type="match status" value="1"/>
</dbReference>
<dbReference type="NCBIfam" id="TIGR01549">
    <property type="entry name" value="HAD-SF-IA-v1"/>
    <property type="match status" value="1"/>
</dbReference>
<dbReference type="Gene3D" id="1.10.150.660">
    <property type="match status" value="1"/>
</dbReference>
<dbReference type="GeneID" id="14550552"/>
<evidence type="ECO:0000313" key="5">
    <source>
        <dbReference type="Proteomes" id="UP000065473"/>
    </source>
</evidence>
<dbReference type="Gene3D" id="3.40.50.1000">
    <property type="entry name" value="HAD superfamily/HAD-like"/>
    <property type="match status" value="1"/>
</dbReference>
<dbReference type="OrthoDB" id="31229at2157"/>
<dbReference type="STRING" id="1435377.SUSAZ_00090"/>
<dbReference type="RefSeq" id="WP_011276949.1">
    <property type="nucleotide sequence ID" value="NZ_BHWZ01000001.1"/>
</dbReference>
<dbReference type="Proteomes" id="UP000060043">
    <property type="component" value="Chromosome"/>
</dbReference>
<dbReference type="EMBL" id="CP013694">
    <property type="protein sequence ID" value="ALU29570.1"/>
    <property type="molecule type" value="Genomic_DNA"/>
</dbReference>
<protein>
    <submittedName>
        <fullName evidence="3">2-haloalkanoic acid dehalogenase</fullName>
    </submittedName>
</protein>